<proteinExistence type="predicted"/>
<evidence type="ECO:0000259" key="3">
    <source>
        <dbReference type="Pfam" id="PF09792"/>
    </source>
</evidence>
<dbReference type="InterPro" id="IPR018620">
    <property type="entry name" value="Ubiquitin3-bd_protein_But2_C"/>
</dbReference>
<dbReference type="InterPro" id="IPR054508">
    <property type="entry name" value="PIR1-like_C"/>
</dbReference>
<feature type="compositionally biased region" description="Low complexity" evidence="1">
    <location>
        <begin position="306"/>
        <end position="322"/>
    </location>
</feature>
<feature type="region of interest" description="Disordered" evidence="1">
    <location>
        <begin position="302"/>
        <end position="492"/>
    </location>
</feature>
<dbReference type="Pfam" id="PF22799">
    <property type="entry name" value="PIR1-like_C"/>
    <property type="match status" value="1"/>
</dbReference>
<comment type="caution">
    <text evidence="5">The sequence shown here is derived from an EMBL/GenBank/DDBJ whole genome shotgun (WGS) entry which is preliminary data.</text>
</comment>
<feature type="compositionally biased region" description="Low complexity" evidence="1">
    <location>
        <begin position="195"/>
        <end position="213"/>
    </location>
</feature>
<protein>
    <recommendedName>
        <fullName evidence="7">Ubiquitin 3 binding protein But2 C-terminal domain-containing protein</fullName>
    </recommendedName>
</protein>
<feature type="compositionally biased region" description="Low complexity" evidence="1">
    <location>
        <begin position="368"/>
        <end position="387"/>
    </location>
</feature>
<dbReference type="Proteomes" id="UP001444661">
    <property type="component" value="Unassembled WGS sequence"/>
</dbReference>
<keyword evidence="2" id="KW-0732">Signal</keyword>
<feature type="compositionally biased region" description="Gly residues" evidence="1">
    <location>
        <begin position="462"/>
        <end position="475"/>
    </location>
</feature>
<evidence type="ECO:0000313" key="6">
    <source>
        <dbReference type="Proteomes" id="UP001444661"/>
    </source>
</evidence>
<evidence type="ECO:0000256" key="2">
    <source>
        <dbReference type="SAM" id="SignalP"/>
    </source>
</evidence>
<accession>A0ABR1U7H9</accession>
<name>A0ABR1U7H9_9PEZI</name>
<reference evidence="5 6" key="1">
    <citation type="submission" date="2023-01" db="EMBL/GenBank/DDBJ databases">
        <title>Analysis of 21 Apiospora genomes using comparative genomics revels a genus with tremendous synthesis potential of carbohydrate active enzymes and secondary metabolites.</title>
        <authorList>
            <person name="Sorensen T."/>
        </authorList>
    </citation>
    <scope>NUCLEOTIDE SEQUENCE [LARGE SCALE GENOMIC DNA]</scope>
    <source>
        <strain evidence="5 6">CBS 33761</strain>
    </source>
</reference>
<evidence type="ECO:0000256" key="1">
    <source>
        <dbReference type="SAM" id="MobiDB-lite"/>
    </source>
</evidence>
<dbReference type="PANTHER" id="PTHR39613">
    <property type="entry name" value="ANCHORED CELL WALL PROTEIN, PUTATIVE (AFU_ORTHOLOGUE AFUA_4G08960)-RELATED"/>
    <property type="match status" value="1"/>
</dbReference>
<dbReference type="PANTHER" id="PTHR39613:SF1">
    <property type="entry name" value="ANCHORED CELL WALL PROTEIN, PUTATIVE (AFU_ORTHOLOGUE AFUA_4G08960)-RELATED"/>
    <property type="match status" value="1"/>
</dbReference>
<feature type="region of interest" description="Disordered" evidence="1">
    <location>
        <begin position="161"/>
        <end position="280"/>
    </location>
</feature>
<feature type="compositionally biased region" description="Polar residues" evidence="1">
    <location>
        <begin position="217"/>
        <end position="235"/>
    </location>
</feature>
<evidence type="ECO:0008006" key="7">
    <source>
        <dbReference type="Google" id="ProtNLM"/>
    </source>
</evidence>
<sequence length="645" mass="62752">MPSNLAMLAALAGGANALAFRAAPGGCEMTMSTSGSVSYPVGQHGSGQTKAGANLSPTNFKMDGSGGLTDSSGRGCWFTPPTGVLQCDVGQQPQGGFKVDCNGNVSYQGTTTFYQCKVPGDKDGAVNVYSKPGQGQDCKEIKLNANGNGCKPADCGKNNGPPSPGYPRSPAPPASTVYKTVPGSAPPAPPASTYTVSGSAPPAPPASTVTVPGSAPPAQTVTVPGSAPPAQTVTVPGSAPPAKTVTVPGSAPPAQTVTVSGSAPPAPPAQTVTVPGSAPPAPPAQIVTVPGSAPPAKTVTVPGQCPSASAPTAPPAQTVTVQGQCPSAPPAPPAQTVYKTVPGSAPPAPPAQTVTAPGQCPSAPPAPAAKTVTVPGPAPPAQTVTVPGQCPSAPPAPPAQTVTIPGSAPPAPPAQTVTVPGSAPPAPPVSPAQSTTLKPVPSSPTGGYPTQPTGGNNTPGQNGNGGGNGGTGGPPKGSVNIPGSCPGGVRNAGELTTPNLIIPVDSAQPSKAPGTSFNGQISSTVSSVFNFDIPQALQGKTCTVKFLFPEKSTLETSDFSFSGSGALDFAKLSKGVDKSASFASLPAVGTALGSQTVKPGNAYTVGSFPCPAGDAVAIKMSGSGTSLTFFEDYNPCPIGLFITTS</sequence>
<feature type="signal peptide" evidence="2">
    <location>
        <begin position="1"/>
        <end position="17"/>
    </location>
</feature>
<feature type="domain" description="Cell wall mannoprotein PIR1-like C-terminal" evidence="4">
    <location>
        <begin position="66"/>
        <end position="141"/>
    </location>
</feature>
<evidence type="ECO:0000259" key="4">
    <source>
        <dbReference type="Pfam" id="PF22799"/>
    </source>
</evidence>
<feature type="compositionally biased region" description="Low complexity" evidence="1">
    <location>
        <begin position="444"/>
        <end position="461"/>
    </location>
</feature>
<keyword evidence="6" id="KW-1185">Reference proteome</keyword>
<feature type="domain" description="Ubiquitin 3 binding protein But2 C-terminal" evidence="3">
    <location>
        <begin position="497"/>
        <end position="635"/>
    </location>
</feature>
<evidence type="ECO:0000313" key="5">
    <source>
        <dbReference type="EMBL" id="KAK8054839.1"/>
    </source>
</evidence>
<feature type="compositionally biased region" description="Pro residues" evidence="1">
    <location>
        <begin position="161"/>
        <end position="173"/>
    </location>
</feature>
<feature type="chain" id="PRO_5047285666" description="Ubiquitin 3 binding protein But2 C-terminal domain-containing protein" evidence="2">
    <location>
        <begin position="18"/>
        <end position="645"/>
    </location>
</feature>
<dbReference type="Pfam" id="PF09792">
    <property type="entry name" value="But2"/>
    <property type="match status" value="1"/>
</dbReference>
<gene>
    <name evidence="5" type="ORF">PG993_000066</name>
</gene>
<dbReference type="EMBL" id="JAQQWK010000001">
    <property type="protein sequence ID" value="KAK8054839.1"/>
    <property type="molecule type" value="Genomic_DNA"/>
</dbReference>
<organism evidence="5 6">
    <name type="scientific">Apiospora rasikravindrae</name>
    <dbReference type="NCBI Taxonomy" id="990691"/>
    <lineage>
        <taxon>Eukaryota</taxon>
        <taxon>Fungi</taxon>
        <taxon>Dikarya</taxon>
        <taxon>Ascomycota</taxon>
        <taxon>Pezizomycotina</taxon>
        <taxon>Sordariomycetes</taxon>
        <taxon>Xylariomycetidae</taxon>
        <taxon>Amphisphaeriales</taxon>
        <taxon>Apiosporaceae</taxon>
        <taxon>Apiospora</taxon>
    </lineage>
</organism>